<dbReference type="InterPro" id="IPR016181">
    <property type="entry name" value="Acyl_CoA_acyltransferase"/>
</dbReference>
<name>A0ABW1YCA5_9DEIO</name>
<evidence type="ECO:0000313" key="2">
    <source>
        <dbReference type="EMBL" id="MFC6590837.1"/>
    </source>
</evidence>
<proteinExistence type="predicted"/>
<comment type="caution">
    <text evidence="2">The sequence shown here is derived from an EMBL/GenBank/DDBJ whole genome shotgun (WGS) entry which is preliminary data.</text>
</comment>
<keyword evidence="2" id="KW-0012">Acyltransferase</keyword>
<organism evidence="2 3">
    <name type="scientific">Deinococcus lacus</name>
    <dbReference type="NCBI Taxonomy" id="392561"/>
    <lineage>
        <taxon>Bacteria</taxon>
        <taxon>Thermotogati</taxon>
        <taxon>Deinococcota</taxon>
        <taxon>Deinococci</taxon>
        <taxon>Deinococcales</taxon>
        <taxon>Deinococcaceae</taxon>
        <taxon>Deinococcus</taxon>
    </lineage>
</organism>
<dbReference type="EMBL" id="JBHSWD010000001">
    <property type="protein sequence ID" value="MFC6590837.1"/>
    <property type="molecule type" value="Genomic_DNA"/>
</dbReference>
<keyword evidence="2" id="KW-0808">Transferase</keyword>
<dbReference type="Proteomes" id="UP001596297">
    <property type="component" value="Unassembled WGS sequence"/>
</dbReference>
<accession>A0ABW1YCA5</accession>
<dbReference type="GO" id="GO:0016746">
    <property type="term" value="F:acyltransferase activity"/>
    <property type="evidence" value="ECO:0007669"/>
    <property type="project" value="UniProtKB-KW"/>
</dbReference>
<dbReference type="CDD" id="cd04301">
    <property type="entry name" value="NAT_SF"/>
    <property type="match status" value="1"/>
</dbReference>
<dbReference type="InterPro" id="IPR000182">
    <property type="entry name" value="GNAT_dom"/>
</dbReference>
<dbReference type="EC" id="2.3.1.-" evidence="2"/>
<evidence type="ECO:0000259" key="1">
    <source>
        <dbReference type="Pfam" id="PF00583"/>
    </source>
</evidence>
<evidence type="ECO:0000313" key="3">
    <source>
        <dbReference type="Proteomes" id="UP001596297"/>
    </source>
</evidence>
<dbReference type="SUPFAM" id="SSF55729">
    <property type="entry name" value="Acyl-CoA N-acyltransferases (Nat)"/>
    <property type="match status" value="1"/>
</dbReference>
<reference evidence="3" key="1">
    <citation type="journal article" date="2019" name="Int. J. Syst. Evol. Microbiol.">
        <title>The Global Catalogue of Microorganisms (GCM) 10K type strain sequencing project: providing services to taxonomists for standard genome sequencing and annotation.</title>
        <authorList>
            <consortium name="The Broad Institute Genomics Platform"/>
            <consortium name="The Broad Institute Genome Sequencing Center for Infectious Disease"/>
            <person name="Wu L."/>
            <person name="Ma J."/>
        </authorList>
    </citation>
    <scope>NUCLEOTIDE SEQUENCE [LARGE SCALE GENOMIC DNA]</scope>
    <source>
        <strain evidence="3">CGMCC 1.15772</strain>
    </source>
</reference>
<dbReference type="Gene3D" id="3.40.630.30">
    <property type="match status" value="1"/>
</dbReference>
<dbReference type="Pfam" id="PF00583">
    <property type="entry name" value="Acetyltransf_1"/>
    <property type="match status" value="1"/>
</dbReference>
<keyword evidence="3" id="KW-1185">Reference proteome</keyword>
<dbReference type="RefSeq" id="WP_380081844.1">
    <property type="nucleotide sequence ID" value="NZ_JBHSWD010000001.1"/>
</dbReference>
<protein>
    <submittedName>
        <fullName evidence="2">GNAT family N-acetyltransferase</fullName>
        <ecNumber evidence="2">2.3.1.-</ecNumber>
    </submittedName>
</protein>
<sequence>MQLTWTRGEWQVAADLLRAAANHLEAQGKEQLWPPEELTDTDLLARYPASGWRVAYRGGQAVGCFVTLDPDPLYWPEAPAGEALVMHKLAVHPKAQGKA</sequence>
<feature type="domain" description="N-acetyltransferase" evidence="1">
    <location>
        <begin position="24"/>
        <end position="98"/>
    </location>
</feature>
<gene>
    <name evidence="2" type="ORF">ACFP81_01495</name>
</gene>